<name>A0A380ZAN0_9BACE</name>
<evidence type="ECO:0000313" key="3">
    <source>
        <dbReference type="Proteomes" id="UP000254424"/>
    </source>
</evidence>
<organism evidence="2 3">
    <name type="scientific">Bacteroides eggerthii</name>
    <dbReference type="NCBI Taxonomy" id="28111"/>
    <lineage>
        <taxon>Bacteria</taxon>
        <taxon>Pseudomonadati</taxon>
        <taxon>Bacteroidota</taxon>
        <taxon>Bacteroidia</taxon>
        <taxon>Bacteroidales</taxon>
        <taxon>Bacteroidaceae</taxon>
        <taxon>Bacteroides</taxon>
    </lineage>
</organism>
<evidence type="ECO:0000313" key="2">
    <source>
        <dbReference type="EMBL" id="SUV43530.1"/>
    </source>
</evidence>
<protein>
    <submittedName>
        <fullName evidence="2">Integrase</fullName>
    </submittedName>
</protein>
<dbReference type="Pfam" id="PF17293">
    <property type="entry name" value="Arm-DNA-bind_5"/>
    <property type="match status" value="1"/>
</dbReference>
<proteinExistence type="predicted"/>
<feature type="domain" description="Arm DNA-binding" evidence="1">
    <location>
        <begin position="5"/>
        <end position="68"/>
    </location>
</feature>
<evidence type="ECO:0000259" key="1">
    <source>
        <dbReference type="Pfam" id="PF17293"/>
    </source>
</evidence>
<dbReference type="STRING" id="483216.BACEGG_03637"/>
<reference evidence="2 3" key="1">
    <citation type="submission" date="2018-06" db="EMBL/GenBank/DDBJ databases">
        <authorList>
            <consortium name="Pathogen Informatics"/>
            <person name="Doyle S."/>
        </authorList>
    </citation>
    <scope>NUCLEOTIDE SEQUENCE [LARGE SCALE GENOMIC DNA]</scope>
    <source>
        <strain evidence="2 3">NCTC11155</strain>
    </source>
</reference>
<sequence length="114" mass="13642">MICVCKGGKWKYISLGIAINPKFWYFEKNRHKHNSSNREQILKVINEQEQKYSEQILQFATKQRDNSLTTLVKTVTPEQKVETVDELFDKYIIQFKSEGRLGYLYLYSKYEISY</sequence>
<accession>A0A380ZAN0</accession>
<dbReference type="RefSeq" id="WP_004292240.1">
    <property type="nucleotide sequence ID" value="NZ_JADNLN010000007.1"/>
</dbReference>
<dbReference type="AlphaFoldDB" id="A0A380ZAN0"/>
<dbReference type="InterPro" id="IPR035386">
    <property type="entry name" value="Arm-DNA-bind_5"/>
</dbReference>
<gene>
    <name evidence="2" type="ORF">NCTC11155_02926</name>
</gene>
<dbReference type="EMBL" id="UFSX01000002">
    <property type="protein sequence ID" value="SUV43530.1"/>
    <property type="molecule type" value="Genomic_DNA"/>
</dbReference>
<dbReference type="Proteomes" id="UP000254424">
    <property type="component" value="Unassembled WGS sequence"/>
</dbReference>